<dbReference type="AlphaFoldDB" id="A0A1G4EFE5"/>
<protein>
    <submittedName>
        <fullName evidence="2">VIR protein</fullName>
    </submittedName>
</protein>
<sequence length="280" mass="32743">MSEELYNFVSSYAKYETIKGASKADITKINTNECNTTIFGNYCSDESFYHKCLIAANYLNYIKKHDPPFNIKHACKYLSYWVYQEVVKNSKYNYNVSTFLENVMNAEYIYVCKGYTENITEEVFSEIQSLIELHKCLLGILTTKENDACQRNKICVELYDGFKDSCYLKSDNHLCNEVEKFRETYNHIMYETQKCNEFKYLPSYKKHSEVSSITTPIVSFSAISLASFITYKFTPFGSWIRNRISGGNNLMNKIDKENRDAQYASERQDTPYRVGYHSSR</sequence>
<gene>
    <name evidence="2" type="ORF">PVC01_000074300</name>
</gene>
<feature type="compositionally biased region" description="Basic and acidic residues" evidence="1">
    <location>
        <begin position="260"/>
        <end position="270"/>
    </location>
</feature>
<accession>A0A1G4EFE5</accession>
<dbReference type="VEuPathDB" id="PlasmoDB:PVW1_140082800"/>
<organism evidence="2 3">
    <name type="scientific">Plasmodium vivax</name>
    <name type="common">malaria parasite P. vivax</name>
    <dbReference type="NCBI Taxonomy" id="5855"/>
    <lineage>
        <taxon>Eukaryota</taxon>
        <taxon>Sar</taxon>
        <taxon>Alveolata</taxon>
        <taxon>Apicomplexa</taxon>
        <taxon>Aconoidasida</taxon>
        <taxon>Haemosporida</taxon>
        <taxon>Plasmodiidae</taxon>
        <taxon>Plasmodium</taxon>
        <taxon>Plasmodium (Plasmodium)</taxon>
    </lineage>
</organism>
<feature type="region of interest" description="Disordered" evidence="1">
    <location>
        <begin position="260"/>
        <end position="280"/>
    </location>
</feature>
<proteinExistence type="predicted"/>
<dbReference type="EMBL" id="FLYI01000333">
    <property type="protein sequence ID" value="SCA82015.1"/>
    <property type="molecule type" value="Genomic_DNA"/>
</dbReference>
<dbReference type="Proteomes" id="UP000305196">
    <property type="component" value="Unassembled WGS sequence"/>
</dbReference>
<dbReference type="InterPro" id="IPR008780">
    <property type="entry name" value="Plasmodium_Vir"/>
</dbReference>
<evidence type="ECO:0000256" key="1">
    <source>
        <dbReference type="SAM" id="MobiDB-lite"/>
    </source>
</evidence>
<dbReference type="VEuPathDB" id="PlasmoDB:PVPAM_010007200"/>
<dbReference type="VEuPathDB" id="PlasmoDB:PVP01_0008040"/>
<reference evidence="2 3" key="1">
    <citation type="submission" date="2016-07" db="EMBL/GenBank/DDBJ databases">
        <authorList>
            <consortium name="Pathogen Informatics"/>
        </authorList>
    </citation>
    <scope>NUCLEOTIDE SEQUENCE [LARGE SCALE GENOMIC DNA]</scope>
</reference>
<dbReference type="VEuPathDB" id="PlasmoDB:PVX_106720"/>
<dbReference type="Pfam" id="PF05795">
    <property type="entry name" value="Plasmodium_Vir"/>
    <property type="match status" value="1"/>
</dbReference>
<name>A0A1G4EFE5_PLAVI</name>
<evidence type="ECO:0000313" key="2">
    <source>
        <dbReference type="EMBL" id="SCA82015.1"/>
    </source>
</evidence>
<evidence type="ECO:0000313" key="3">
    <source>
        <dbReference type="Proteomes" id="UP000305196"/>
    </source>
</evidence>